<dbReference type="CDD" id="cd00293">
    <property type="entry name" value="USP-like"/>
    <property type="match status" value="1"/>
</dbReference>
<evidence type="ECO:0000259" key="2">
    <source>
        <dbReference type="Pfam" id="PF00582"/>
    </source>
</evidence>
<evidence type="ECO:0000313" key="3">
    <source>
        <dbReference type="EMBL" id="AIB13443.1"/>
    </source>
</evidence>
<dbReference type="KEGG" id="abq:ABAZ39_15975"/>
<evidence type="ECO:0000313" key="5">
    <source>
        <dbReference type="EMBL" id="PNQ95720.1"/>
    </source>
</evidence>
<dbReference type="OrthoDB" id="9804721at2"/>
<dbReference type="PANTHER" id="PTHR43010">
    <property type="entry name" value="UNIVERSAL STRESS PROTEIN SLR1230"/>
    <property type="match status" value="1"/>
</dbReference>
<reference evidence="3 6" key="1">
    <citation type="journal article" date="2014" name="Genome Announc.">
        <title>Complete Genome Sequence of the Model Rhizosphere Strain Azospirillum brasilense Az39, Successfully Applied in Agriculture.</title>
        <authorList>
            <person name="Rivera D."/>
            <person name="Revale S."/>
            <person name="Molina R."/>
            <person name="Gualpa J."/>
            <person name="Puente M."/>
            <person name="Maroniche G."/>
            <person name="Paris G."/>
            <person name="Baker D."/>
            <person name="Clavijo B."/>
            <person name="McLay K."/>
            <person name="Spaepen S."/>
            <person name="Perticari A."/>
            <person name="Vazquez M."/>
            <person name="Wisniewski-Dye F."/>
            <person name="Watkins C."/>
            <person name="Martinez-Abarca F."/>
            <person name="Vanderleyden J."/>
            <person name="Cassan F."/>
        </authorList>
    </citation>
    <scope>NUCLEOTIDE SEQUENCE [LARGE SCALE GENOMIC DNA]</scope>
    <source>
        <strain evidence="3 6">Az39</strain>
        <plasmid evidence="3">AbAZ39_p1</plasmid>
    </source>
</reference>
<evidence type="ECO:0000313" key="6">
    <source>
        <dbReference type="Proteomes" id="UP000027186"/>
    </source>
</evidence>
<dbReference type="SUPFAM" id="SSF52402">
    <property type="entry name" value="Adenine nucleotide alpha hydrolases-like"/>
    <property type="match status" value="1"/>
</dbReference>
<dbReference type="Gene3D" id="3.40.50.12370">
    <property type="match status" value="1"/>
</dbReference>
<dbReference type="InterPro" id="IPR051688">
    <property type="entry name" value="USP_A"/>
</dbReference>
<evidence type="ECO:0000313" key="7">
    <source>
        <dbReference type="Proteomes" id="UP000236268"/>
    </source>
</evidence>
<name>A0A2K1FT65_9PROT</name>
<organism evidence="5 7">
    <name type="scientific">Azospirillum argentinense</name>
    <dbReference type="NCBI Taxonomy" id="2970906"/>
    <lineage>
        <taxon>Bacteria</taxon>
        <taxon>Pseudomonadati</taxon>
        <taxon>Pseudomonadota</taxon>
        <taxon>Alphaproteobacteria</taxon>
        <taxon>Rhodospirillales</taxon>
        <taxon>Azospirillaceae</taxon>
        <taxon>Azospirillum</taxon>
    </lineage>
</organism>
<dbReference type="Proteomes" id="UP000236268">
    <property type="component" value="Unassembled WGS sequence"/>
</dbReference>
<keyword evidence="5" id="KW-0614">Plasmid</keyword>
<protein>
    <submittedName>
        <fullName evidence="3 5">Universal stress protein</fullName>
    </submittedName>
</protein>
<reference evidence="5 7" key="2">
    <citation type="submission" date="2018-01" db="EMBL/GenBank/DDBJ databases">
        <title>Whole genome sequence of Azospirillum brasilense REC3 isolated from strawberry roots.</title>
        <authorList>
            <person name="Fontana C.A."/>
            <person name="Salazar S.M."/>
            <person name="Bassi D."/>
            <person name="Puglisi E."/>
            <person name="Lovaisa N.C."/>
            <person name="Toffoli L.M."/>
            <person name="Pedraza R."/>
            <person name="Cocconcelli P.S."/>
        </authorList>
    </citation>
    <scope>NUCLEOTIDE SEQUENCE [LARGE SCALE GENOMIC DNA]</scope>
    <source>
        <strain evidence="5 7">REC3</strain>
        <plasmid evidence="5">p25unnamed</plasmid>
    </source>
</reference>
<accession>A0A2K1FT65</accession>
<geneLocation type="plasmid" evidence="3 6">
    <name>AbAZ39_p1</name>
</geneLocation>
<dbReference type="PRINTS" id="PR01438">
    <property type="entry name" value="UNVRSLSTRESS"/>
</dbReference>
<evidence type="ECO:0000313" key="8">
    <source>
        <dbReference type="Proteomes" id="UP000325333"/>
    </source>
</evidence>
<dbReference type="Pfam" id="PF00582">
    <property type="entry name" value="Usp"/>
    <property type="match status" value="1"/>
</dbReference>
<evidence type="ECO:0000313" key="4">
    <source>
        <dbReference type="EMBL" id="KAA1052970.1"/>
    </source>
</evidence>
<comment type="similarity">
    <text evidence="1">Belongs to the universal stress protein A family.</text>
</comment>
<accession>A0A060DQM4</accession>
<dbReference type="EMBL" id="VEWN01000018">
    <property type="protein sequence ID" value="KAA1052970.1"/>
    <property type="molecule type" value="Genomic_DNA"/>
</dbReference>
<dbReference type="InterPro" id="IPR006015">
    <property type="entry name" value="Universal_stress_UspA"/>
</dbReference>
<dbReference type="EMBL" id="POWG01000042">
    <property type="protein sequence ID" value="PNQ95720.1"/>
    <property type="molecule type" value="Genomic_DNA"/>
</dbReference>
<sequence>MIKVAMVRLDGTVGDDVRLTAAEDMAKLFDACIVGLFLNILTPLPTVEGADAEFWARLMQQARKAGDTTEAMLRHRLAEVNGPAELRRFDLFAGDVATVATREARTADAFVTLRLGAADSSGPTEGLDEGVLFGSGRHLFVATGQKPFHNGFDHAIVAWNGSREATRTMAEALPYLHESRAVTVIVVDREPPGQNATAGADAVAYLKHHGIEAQLHRAADLGGVSAALIQEAGRLGADLIVMGGYGHSRLREWLLGGTTYRLLRDAPAPLVIAH</sequence>
<dbReference type="InterPro" id="IPR006016">
    <property type="entry name" value="UspA"/>
</dbReference>
<geneLocation type="plasmid" evidence="5">
    <name>p25unnamed</name>
</geneLocation>
<proteinExistence type="inferred from homology"/>
<feature type="domain" description="UspA" evidence="2">
    <location>
        <begin position="154"/>
        <end position="273"/>
    </location>
</feature>
<reference evidence="4 8" key="3">
    <citation type="submission" date="2019-07" db="EMBL/GenBank/DDBJ databases">
        <title>Genome sequencing of the stress-tolerant strain Azospirillum brasilense Az19.</title>
        <authorList>
            <person name="Maroniche G.A."/>
            <person name="Garcia J.E."/>
            <person name="Pagnussat L."/>
            <person name="Amenta M."/>
            <person name="Creus C.M."/>
        </authorList>
    </citation>
    <scope>NUCLEOTIDE SEQUENCE [LARGE SCALE GENOMIC DNA]</scope>
    <source>
        <strain evidence="4 8">Az19</strain>
    </source>
</reference>
<gene>
    <name evidence="3" type="ORF">ABAZ39_15975</name>
    <name evidence="5" type="ORF">C1S70_27145</name>
    <name evidence="4" type="ORF">FH063_003166</name>
</gene>
<evidence type="ECO:0000256" key="1">
    <source>
        <dbReference type="ARBA" id="ARBA00008791"/>
    </source>
</evidence>
<dbReference type="EMBL" id="CP007794">
    <property type="protein sequence ID" value="AIB13443.1"/>
    <property type="molecule type" value="Genomic_DNA"/>
</dbReference>
<dbReference type="AlphaFoldDB" id="A0A2K1FT65"/>
<dbReference type="Proteomes" id="UP000325333">
    <property type="component" value="Unassembled WGS sequence"/>
</dbReference>
<dbReference type="PANTHER" id="PTHR43010:SF1">
    <property type="entry name" value="USPA DOMAIN-CONTAINING PROTEIN"/>
    <property type="match status" value="1"/>
</dbReference>
<dbReference type="Proteomes" id="UP000027186">
    <property type="component" value="Plasmid AbAZ39_p1"/>
</dbReference>